<feature type="domain" description="Glycosyl transferase family 1" evidence="2">
    <location>
        <begin position="195"/>
        <end position="347"/>
    </location>
</feature>
<dbReference type="OrthoDB" id="232381at2"/>
<protein>
    <submittedName>
        <fullName evidence="4">GT4 family glycosyltransferase</fullName>
    </submittedName>
</protein>
<dbReference type="Pfam" id="PF00534">
    <property type="entry name" value="Glycos_transf_1"/>
    <property type="match status" value="1"/>
</dbReference>
<dbReference type="PANTHER" id="PTHR12526:SF637">
    <property type="entry name" value="GLYCOSYLTRANSFERASE EPSF-RELATED"/>
    <property type="match status" value="1"/>
</dbReference>
<reference evidence="5" key="1">
    <citation type="submission" date="2019-08" db="EMBL/GenBank/DDBJ databases">
        <title>Limnoglobus roseus gen. nov., sp. nov., a novel freshwater planctomycete with a giant genome from the family Gemmataceae.</title>
        <authorList>
            <person name="Kulichevskaya I.S."/>
            <person name="Naumoff D.G."/>
            <person name="Miroshnikov K."/>
            <person name="Ivanova A."/>
            <person name="Philippov D.A."/>
            <person name="Hakobyan A."/>
            <person name="Rijpstra I.C."/>
            <person name="Sinninghe Damste J.S."/>
            <person name="Liesack W."/>
            <person name="Dedysh S.N."/>
        </authorList>
    </citation>
    <scope>NUCLEOTIDE SEQUENCE [LARGE SCALE GENOMIC DNA]</scope>
    <source>
        <strain evidence="5">PX52</strain>
    </source>
</reference>
<evidence type="ECO:0000259" key="2">
    <source>
        <dbReference type="Pfam" id="PF00534"/>
    </source>
</evidence>
<name>A0A5C1AMZ0_9BACT</name>
<sequence>MHLVHLTASTLFGGPERQMLGLAEHLPGEYRSSFLTFRENGRCQAFLDEVRQRGFAGEKLRADFPKVRSVLRELTDRLAAMRADVLLTHSYKPNILGRVAARRLGIPVVAVSRGWTWENWKVRQYERLDRLNLRYLDRVVAVSEGQAQKVLAAGVPADRVSVIHNGSRVADFQTPDPGFDTKLHSFFPADTSVSHVVLSAGRLSPEKGFDVLIEAAVHVLRRCPTTGFVHFGEGVERERLEAIIRERGLTGRFVLKGFTTDLDRFLPWSDLVVLPSHTEGLPNVALEASAAGVAVVATAVGGTPEVIADGETGRLVPPGQPEQLADGIAALLADDRTRMAMGRAGRLRMQSRFTFAAQAAAYQKLFASLGSPTVFLQERVTCQQPPSPPSPEDRNAPTRPGRFGSPTSSTT</sequence>
<keyword evidence="4" id="KW-0808">Transferase</keyword>
<dbReference type="AlphaFoldDB" id="A0A5C1AMZ0"/>
<keyword evidence="5" id="KW-1185">Reference proteome</keyword>
<gene>
    <name evidence="4" type="ORF">PX52LOC_05296</name>
</gene>
<dbReference type="InterPro" id="IPR028098">
    <property type="entry name" value="Glyco_trans_4-like_N"/>
</dbReference>
<dbReference type="SUPFAM" id="SSF53756">
    <property type="entry name" value="UDP-Glycosyltransferase/glycogen phosphorylase"/>
    <property type="match status" value="1"/>
</dbReference>
<feature type="domain" description="Glycosyltransferase subfamily 4-like N-terminal" evidence="3">
    <location>
        <begin position="13"/>
        <end position="166"/>
    </location>
</feature>
<dbReference type="RefSeq" id="WP_149112800.1">
    <property type="nucleotide sequence ID" value="NZ_CP042425.1"/>
</dbReference>
<dbReference type="InterPro" id="IPR001296">
    <property type="entry name" value="Glyco_trans_1"/>
</dbReference>
<dbReference type="Proteomes" id="UP000324974">
    <property type="component" value="Chromosome"/>
</dbReference>
<evidence type="ECO:0000259" key="3">
    <source>
        <dbReference type="Pfam" id="PF13579"/>
    </source>
</evidence>
<evidence type="ECO:0000313" key="4">
    <source>
        <dbReference type="EMBL" id="QEL18278.1"/>
    </source>
</evidence>
<organism evidence="4 5">
    <name type="scientific">Limnoglobus roseus</name>
    <dbReference type="NCBI Taxonomy" id="2598579"/>
    <lineage>
        <taxon>Bacteria</taxon>
        <taxon>Pseudomonadati</taxon>
        <taxon>Planctomycetota</taxon>
        <taxon>Planctomycetia</taxon>
        <taxon>Gemmatales</taxon>
        <taxon>Gemmataceae</taxon>
        <taxon>Limnoglobus</taxon>
    </lineage>
</organism>
<dbReference type="GO" id="GO:0016757">
    <property type="term" value="F:glycosyltransferase activity"/>
    <property type="evidence" value="ECO:0007669"/>
    <property type="project" value="InterPro"/>
</dbReference>
<accession>A0A5C1AMZ0</accession>
<feature type="region of interest" description="Disordered" evidence="1">
    <location>
        <begin position="379"/>
        <end position="411"/>
    </location>
</feature>
<dbReference type="Gene3D" id="3.40.50.2000">
    <property type="entry name" value="Glycogen Phosphorylase B"/>
    <property type="match status" value="2"/>
</dbReference>
<dbReference type="EMBL" id="CP042425">
    <property type="protein sequence ID" value="QEL18278.1"/>
    <property type="molecule type" value="Genomic_DNA"/>
</dbReference>
<dbReference type="Pfam" id="PF13579">
    <property type="entry name" value="Glyco_trans_4_4"/>
    <property type="match status" value="1"/>
</dbReference>
<evidence type="ECO:0000256" key="1">
    <source>
        <dbReference type="SAM" id="MobiDB-lite"/>
    </source>
</evidence>
<dbReference type="KEGG" id="lrs:PX52LOC_05296"/>
<evidence type="ECO:0000313" key="5">
    <source>
        <dbReference type="Proteomes" id="UP000324974"/>
    </source>
</evidence>
<dbReference type="PANTHER" id="PTHR12526">
    <property type="entry name" value="GLYCOSYLTRANSFERASE"/>
    <property type="match status" value="1"/>
</dbReference>
<proteinExistence type="predicted"/>